<organism evidence="2 3">
    <name type="scientific">Nocardiopsis codii</name>
    <dbReference type="NCBI Taxonomy" id="3065942"/>
    <lineage>
        <taxon>Bacteria</taxon>
        <taxon>Bacillati</taxon>
        <taxon>Actinomycetota</taxon>
        <taxon>Actinomycetes</taxon>
        <taxon>Streptosporangiales</taxon>
        <taxon>Nocardiopsidaceae</taxon>
        <taxon>Nocardiopsis</taxon>
    </lineage>
</organism>
<gene>
    <name evidence="2" type="ORF">Q8791_10180</name>
</gene>
<keyword evidence="3" id="KW-1185">Reference proteome</keyword>
<evidence type="ECO:0000313" key="3">
    <source>
        <dbReference type="Proteomes" id="UP001356095"/>
    </source>
</evidence>
<comment type="caution">
    <text evidence="2">The sequence shown here is derived from an EMBL/GenBank/DDBJ whole genome shotgun (WGS) entry which is preliminary data.</text>
</comment>
<evidence type="ECO:0000256" key="1">
    <source>
        <dbReference type="SAM" id="MobiDB-lite"/>
    </source>
</evidence>
<feature type="compositionally biased region" description="Gly residues" evidence="1">
    <location>
        <begin position="151"/>
        <end position="165"/>
    </location>
</feature>
<dbReference type="PROSITE" id="PS51257">
    <property type="entry name" value="PROKAR_LIPOPROTEIN"/>
    <property type="match status" value="1"/>
</dbReference>
<accession>A0ABU7K5Q8</accession>
<name>A0ABU7K5Q8_9ACTN</name>
<dbReference type="Proteomes" id="UP001356095">
    <property type="component" value="Unassembled WGS sequence"/>
</dbReference>
<feature type="region of interest" description="Disordered" evidence="1">
    <location>
        <begin position="136"/>
        <end position="169"/>
    </location>
</feature>
<dbReference type="EMBL" id="JAUZMY010000008">
    <property type="protein sequence ID" value="MEE2037586.1"/>
    <property type="molecule type" value="Genomic_DNA"/>
</dbReference>
<proteinExistence type="predicted"/>
<reference evidence="2 3" key="1">
    <citation type="submission" date="2023-08" db="EMBL/GenBank/DDBJ databases">
        <authorList>
            <person name="Girao M."/>
            <person name="Carvalho M.F."/>
        </authorList>
    </citation>
    <scope>NUCLEOTIDE SEQUENCE [LARGE SCALE GENOMIC DNA]</scope>
    <source>
        <strain evidence="2 3">CT-R113</strain>
    </source>
</reference>
<protein>
    <recommendedName>
        <fullName evidence="4">Lipoprotein</fullName>
    </recommendedName>
</protein>
<dbReference type="RefSeq" id="WP_330091385.1">
    <property type="nucleotide sequence ID" value="NZ_JAUZMY010000008.1"/>
</dbReference>
<evidence type="ECO:0000313" key="2">
    <source>
        <dbReference type="EMBL" id="MEE2037586.1"/>
    </source>
</evidence>
<evidence type="ECO:0008006" key="4">
    <source>
        <dbReference type="Google" id="ProtNLM"/>
    </source>
</evidence>
<sequence length="250" mass="25553">MKRDVRTTTLALATFGLVVIGSAGCSTQDMVEAAASADPAQTGATSGTEAEAQNLTGELEFLAPGEFIIDDQAFFVAEDTQITGGIYACPADDGVGPDGRGTVECDLESLEATLQGGTVVFAEVAMNEDGIAESITEYDEDSEPGTPEEPGQGGGEDTPGTGGFTGTATGELEYRAPGEYVVDGTSFYVAEDTLITAGIYACADGVQDPDTGNVTCDFDEFDATLANGTVILASVEIVDGIAGSITEYEA</sequence>